<reference evidence="2" key="2">
    <citation type="submission" date="2023-05" db="EMBL/GenBank/DDBJ databases">
        <authorList>
            <consortium name="Lawrence Berkeley National Laboratory"/>
            <person name="Steindorff A."/>
            <person name="Hensen N."/>
            <person name="Bonometti L."/>
            <person name="Westerberg I."/>
            <person name="Brannstrom I.O."/>
            <person name="Guillou S."/>
            <person name="Cros-Aarteil S."/>
            <person name="Calhoun S."/>
            <person name="Haridas S."/>
            <person name="Kuo A."/>
            <person name="Mondo S."/>
            <person name="Pangilinan J."/>
            <person name="Riley R."/>
            <person name="Labutti K."/>
            <person name="Andreopoulos B."/>
            <person name="Lipzen A."/>
            <person name="Chen C."/>
            <person name="Yanf M."/>
            <person name="Daum C."/>
            <person name="Ng V."/>
            <person name="Clum A."/>
            <person name="Ohm R."/>
            <person name="Martin F."/>
            <person name="Silar P."/>
            <person name="Natvig D."/>
            <person name="Lalanne C."/>
            <person name="Gautier V."/>
            <person name="Ament-Velasquez S.L."/>
            <person name="Kruys A."/>
            <person name="Hutchinson M.I."/>
            <person name="Powell A.J."/>
            <person name="Barry K."/>
            <person name="Miller A.N."/>
            <person name="Grigoriev I.V."/>
            <person name="Debuchy R."/>
            <person name="Gladieux P."/>
            <person name="Thoren M.H."/>
            <person name="Johannesson H."/>
        </authorList>
    </citation>
    <scope>NUCLEOTIDE SEQUENCE</scope>
    <source>
        <strain evidence="2">CBS 508.74</strain>
    </source>
</reference>
<reference evidence="2" key="1">
    <citation type="journal article" date="2023" name="Mol. Phylogenet. Evol.">
        <title>Genome-scale phylogeny and comparative genomics of the fungal order Sordariales.</title>
        <authorList>
            <person name="Hensen N."/>
            <person name="Bonometti L."/>
            <person name="Westerberg I."/>
            <person name="Brannstrom I.O."/>
            <person name="Guillou S."/>
            <person name="Cros-Aarteil S."/>
            <person name="Calhoun S."/>
            <person name="Haridas S."/>
            <person name="Kuo A."/>
            <person name="Mondo S."/>
            <person name="Pangilinan J."/>
            <person name="Riley R."/>
            <person name="LaButti K."/>
            <person name="Andreopoulos B."/>
            <person name="Lipzen A."/>
            <person name="Chen C."/>
            <person name="Yan M."/>
            <person name="Daum C."/>
            <person name="Ng V."/>
            <person name="Clum A."/>
            <person name="Steindorff A."/>
            <person name="Ohm R.A."/>
            <person name="Martin F."/>
            <person name="Silar P."/>
            <person name="Natvig D.O."/>
            <person name="Lalanne C."/>
            <person name="Gautier V."/>
            <person name="Ament-Velasquez S.L."/>
            <person name="Kruys A."/>
            <person name="Hutchinson M.I."/>
            <person name="Powell A.J."/>
            <person name="Barry K."/>
            <person name="Miller A.N."/>
            <person name="Grigoriev I.V."/>
            <person name="Debuchy R."/>
            <person name="Gladieux P."/>
            <person name="Hiltunen Thoren M."/>
            <person name="Johannesson H."/>
        </authorList>
    </citation>
    <scope>NUCLEOTIDE SEQUENCE</scope>
    <source>
        <strain evidence="2">CBS 508.74</strain>
    </source>
</reference>
<name>A0AAN6T9P3_9PEZI</name>
<dbReference type="AlphaFoldDB" id="A0AAN6T9P3"/>
<dbReference type="EMBL" id="MU853353">
    <property type="protein sequence ID" value="KAK4109978.1"/>
    <property type="molecule type" value="Genomic_DNA"/>
</dbReference>
<accession>A0AAN6T9P3</accession>
<organism evidence="2 3">
    <name type="scientific">Canariomyces notabilis</name>
    <dbReference type="NCBI Taxonomy" id="2074819"/>
    <lineage>
        <taxon>Eukaryota</taxon>
        <taxon>Fungi</taxon>
        <taxon>Dikarya</taxon>
        <taxon>Ascomycota</taxon>
        <taxon>Pezizomycotina</taxon>
        <taxon>Sordariomycetes</taxon>
        <taxon>Sordariomycetidae</taxon>
        <taxon>Sordariales</taxon>
        <taxon>Chaetomiaceae</taxon>
        <taxon>Canariomyces</taxon>
    </lineage>
</organism>
<evidence type="ECO:0000256" key="1">
    <source>
        <dbReference type="SAM" id="Phobius"/>
    </source>
</evidence>
<protein>
    <submittedName>
        <fullName evidence="2">Uncharacterized protein</fullName>
    </submittedName>
</protein>
<comment type="caution">
    <text evidence="2">The sequence shown here is derived from an EMBL/GenBank/DDBJ whole genome shotgun (WGS) entry which is preliminary data.</text>
</comment>
<sequence length="59" mass="6982">MEASRTWGPHSPFSEPLRWLQCRAWGKYVYVGLIIDARFYMMVFFQPADLPDSTLLETR</sequence>
<keyword evidence="1" id="KW-0812">Transmembrane</keyword>
<dbReference type="GeneID" id="89939888"/>
<keyword evidence="1" id="KW-1133">Transmembrane helix</keyword>
<feature type="transmembrane region" description="Helical" evidence="1">
    <location>
        <begin position="28"/>
        <end position="48"/>
    </location>
</feature>
<evidence type="ECO:0000313" key="3">
    <source>
        <dbReference type="Proteomes" id="UP001302812"/>
    </source>
</evidence>
<keyword evidence="3" id="KW-1185">Reference proteome</keyword>
<dbReference type="RefSeq" id="XP_064667548.1">
    <property type="nucleotide sequence ID" value="XM_064815763.1"/>
</dbReference>
<proteinExistence type="predicted"/>
<keyword evidence="1" id="KW-0472">Membrane</keyword>
<gene>
    <name evidence="2" type="ORF">N656DRAFT_782439</name>
</gene>
<evidence type="ECO:0000313" key="2">
    <source>
        <dbReference type="EMBL" id="KAK4109978.1"/>
    </source>
</evidence>
<dbReference type="Proteomes" id="UP001302812">
    <property type="component" value="Unassembled WGS sequence"/>
</dbReference>